<keyword evidence="2" id="KW-1185">Reference proteome</keyword>
<name>A0A5C5WNI7_9BACT</name>
<gene>
    <name evidence="1" type="ORF">CA85_52120</name>
</gene>
<accession>A0A5C5WNI7</accession>
<dbReference type="AlphaFoldDB" id="A0A5C5WNI7"/>
<comment type="caution">
    <text evidence="1">The sequence shown here is derived from an EMBL/GenBank/DDBJ whole genome shotgun (WGS) entry which is preliminary data.</text>
</comment>
<evidence type="ECO:0000313" key="1">
    <source>
        <dbReference type="EMBL" id="TWT51681.1"/>
    </source>
</evidence>
<proteinExistence type="predicted"/>
<dbReference type="Proteomes" id="UP000318053">
    <property type="component" value="Unassembled WGS sequence"/>
</dbReference>
<protein>
    <submittedName>
        <fullName evidence="1">Uncharacterized protein</fullName>
    </submittedName>
</protein>
<evidence type="ECO:0000313" key="2">
    <source>
        <dbReference type="Proteomes" id="UP000318053"/>
    </source>
</evidence>
<organism evidence="1 2">
    <name type="scientific">Allorhodopirellula solitaria</name>
    <dbReference type="NCBI Taxonomy" id="2527987"/>
    <lineage>
        <taxon>Bacteria</taxon>
        <taxon>Pseudomonadati</taxon>
        <taxon>Planctomycetota</taxon>
        <taxon>Planctomycetia</taxon>
        <taxon>Pirellulales</taxon>
        <taxon>Pirellulaceae</taxon>
        <taxon>Allorhodopirellula</taxon>
    </lineage>
</organism>
<dbReference type="EMBL" id="SJPK01000042">
    <property type="protein sequence ID" value="TWT51681.1"/>
    <property type="molecule type" value="Genomic_DNA"/>
</dbReference>
<sequence length="83" mass="9260">MKRGGVYPAVHIANFLVGEQKTETMAVAVLLPPESRRLASPTNSPELQQALMNGHDFSLQIAIPLITDFRRATNQLDWDRPAF</sequence>
<reference evidence="1 2" key="1">
    <citation type="submission" date="2019-02" db="EMBL/GenBank/DDBJ databases">
        <title>Deep-cultivation of Planctomycetes and their phenomic and genomic characterization uncovers novel biology.</title>
        <authorList>
            <person name="Wiegand S."/>
            <person name="Jogler M."/>
            <person name="Boedeker C."/>
            <person name="Pinto D."/>
            <person name="Vollmers J."/>
            <person name="Rivas-Marin E."/>
            <person name="Kohn T."/>
            <person name="Peeters S.H."/>
            <person name="Heuer A."/>
            <person name="Rast P."/>
            <person name="Oberbeckmann S."/>
            <person name="Bunk B."/>
            <person name="Jeske O."/>
            <person name="Meyerdierks A."/>
            <person name="Storesund J.E."/>
            <person name="Kallscheuer N."/>
            <person name="Luecker S."/>
            <person name="Lage O.M."/>
            <person name="Pohl T."/>
            <person name="Merkel B.J."/>
            <person name="Hornburger P."/>
            <person name="Mueller R.-W."/>
            <person name="Bruemmer F."/>
            <person name="Labrenz M."/>
            <person name="Spormann A.M."/>
            <person name="Op Den Camp H."/>
            <person name="Overmann J."/>
            <person name="Amann R."/>
            <person name="Jetten M.S.M."/>
            <person name="Mascher T."/>
            <person name="Medema M.H."/>
            <person name="Devos D.P."/>
            <person name="Kaster A.-K."/>
            <person name="Ovreas L."/>
            <person name="Rohde M."/>
            <person name="Galperin M.Y."/>
            <person name="Jogler C."/>
        </authorList>
    </citation>
    <scope>NUCLEOTIDE SEQUENCE [LARGE SCALE GENOMIC DNA]</scope>
    <source>
        <strain evidence="1 2">CA85</strain>
    </source>
</reference>